<feature type="compositionally biased region" description="Low complexity" evidence="1">
    <location>
        <begin position="318"/>
        <end position="336"/>
    </location>
</feature>
<dbReference type="EMBL" id="CAJOBA010007334">
    <property type="protein sequence ID" value="CAF3799534.1"/>
    <property type="molecule type" value="Genomic_DNA"/>
</dbReference>
<evidence type="ECO:0000256" key="1">
    <source>
        <dbReference type="SAM" id="MobiDB-lite"/>
    </source>
</evidence>
<dbReference type="Proteomes" id="UP000677228">
    <property type="component" value="Unassembled WGS sequence"/>
</dbReference>
<evidence type="ECO:0000313" key="3">
    <source>
        <dbReference type="EMBL" id="CAF3799534.1"/>
    </source>
</evidence>
<feature type="region of interest" description="Disordered" evidence="1">
    <location>
        <begin position="419"/>
        <end position="487"/>
    </location>
</feature>
<accession>A0A8S2JAW3</accession>
<evidence type="ECO:0000313" key="4">
    <source>
        <dbReference type="Proteomes" id="UP000682733"/>
    </source>
</evidence>
<feature type="region of interest" description="Disordered" evidence="1">
    <location>
        <begin position="314"/>
        <end position="346"/>
    </location>
</feature>
<feature type="compositionally biased region" description="Polar residues" evidence="1">
    <location>
        <begin position="461"/>
        <end position="481"/>
    </location>
</feature>
<name>A0A8S2JAW3_9BILA</name>
<feature type="compositionally biased region" description="Low complexity" evidence="1">
    <location>
        <begin position="422"/>
        <end position="439"/>
    </location>
</feature>
<comment type="caution">
    <text evidence="3">The sequence shown here is derived from an EMBL/GenBank/DDBJ whole genome shotgun (WGS) entry which is preliminary data.</text>
</comment>
<sequence>MNENFIEDDIDYDDDINNSVKELIQSLVTRVSFSPIVDPVYLNEFYQIQNSTETLFMGPVTILNCSIRQLLKFEFNTAIKSTNYSTLTFPTDHVPSSARFNRTSQSTKQYQFYQQLNKRLEWIQQRKHLCKQLSTENNLKTRTRTTSTNNNSEMYTDHNKQQIDISRSTINSLISIESDWIRQRLKLIDHTLAQLKRPNDNDTTANISEYDNCARCRIYETEQPLTKKYKPAKQRQQKDRKCQTKETAADFQLQLDPEYNIILSLSKIADRIGHDSSKCNGEKMETNEANSLSRTTRKTKQRIINTLLQATSTNDLLRTSNRTQSSESQTNSNSSSMDIKRKGTSSPCINPLPCPLLQSSFSTTSHNSNEILTPLWRELTSKDLDLFTYHLNDDFEDVSDDSYIHRHLHCEQEQELWLHDPSTSSSHTTTSRQHSSSTSKLNGSHSAGELTNHKQQHISHVINNSQTSQKRNQTSNNQTPSYRYRLAANGVAYTETIEKEPDTL</sequence>
<proteinExistence type="predicted"/>
<dbReference type="Proteomes" id="UP000682733">
    <property type="component" value="Unassembled WGS sequence"/>
</dbReference>
<feature type="region of interest" description="Disordered" evidence="1">
    <location>
        <begin position="279"/>
        <end position="298"/>
    </location>
</feature>
<gene>
    <name evidence="2" type="ORF">OVA965_LOCUS16003</name>
    <name evidence="3" type="ORF">TMI583_LOCUS16012</name>
</gene>
<dbReference type="EMBL" id="CAJNOK010007323">
    <property type="protein sequence ID" value="CAF1031325.1"/>
    <property type="molecule type" value="Genomic_DNA"/>
</dbReference>
<evidence type="ECO:0000313" key="2">
    <source>
        <dbReference type="EMBL" id="CAF1031325.1"/>
    </source>
</evidence>
<protein>
    <submittedName>
        <fullName evidence="3">Uncharacterized protein</fullName>
    </submittedName>
</protein>
<dbReference type="AlphaFoldDB" id="A0A8S2JAW3"/>
<organism evidence="3 4">
    <name type="scientific">Didymodactylos carnosus</name>
    <dbReference type="NCBI Taxonomy" id="1234261"/>
    <lineage>
        <taxon>Eukaryota</taxon>
        <taxon>Metazoa</taxon>
        <taxon>Spiralia</taxon>
        <taxon>Gnathifera</taxon>
        <taxon>Rotifera</taxon>
        <taxon>Eurotatoria</taxon>
        <taxon>Bdelloidea</taxon>
        <taxon>Philodinida</taxon>
        <taxon>Philodinidae</taxon>
        <taxon>Didymodactylos</taxon>
    </lineage>
</organism>
<reference evidence="3" key="1">
    <citation type="submission" date="2021-02" db="EMBL/GenBank/DDBJ databases">
        <authorList>
            <person name="Nowell W R."/>
        </authorList>
    </citation>
    <scope>NUCLEOTIDE SEQUENCE</scope>
</reference>